<dbReference type="AlphaFoldDB" id="A0A1G9MHW1"/>
<gene>
    <name evidence="1" type="ORF">SAMN05444921_10171</name>
</gene>
<proteinExistence type="predicted"/>
<evidence type="ECO:0000313" key="2">
    <source>
        <dbReference type="Proteomes" id="UP000199063"/>
    </source>
</evidence>
<dbReference type="EMBL" id="FNHI01000001">
    <property type="protein sequence ID" value="SDL73245.1"/>
    <property type="molecule type" value="Genomic_DNA"/>
</dbReference>
<dbReference type="Proteomes" id="UP000199063">
    <property type="component" value="Unassembled WGS sequence"/>
</dbReference>
<dbReference type="OrthoDB" id="4184981at2"/>
<name>A0A1G9MHW1_9ACTN</name>
<reference evidence="2" key="1">
    <citation type="submission" date="2016-10" db="EMBL/GenBank/DDBJ databases">
        <authorList>
            <person name="Varghese N."/>
            <person name="Submissions S."/>
        </authorList>
    </citation>
    <scope>NUCLEOTIDE SEQUENCE [LARGE SCALE GENOMIC DNA]</scope>
    <source>
        <strain evidence="2">CGMCC 4.7042</strain>
    </source>
</reference>
<keyword evidence="2" id="KW-1185">Reference proteome</keyword>
<dbReference type="STRING" id="1196353.SAMN05444921_10171"/>
<accession>A0A1G9MHW1</accession>
<dbReference type="GeneID" id="40827410"/>
<organism evidence="1 2">
    <name type="scientific">Streptomyces wuyuanensis</name>
    <dbReference type="NCBI Taxonomy" id="1196353"/>
    <lineage>
        <taxon>Bacteria</taxon>
        <taxon>Bacillati</taxon>
        <taxon>Actinomycetota</taxon>
        <taxon>Actinomycetes</taxon>
        <taxon>Kitasatosporales</taxon>
        <taxon>Streptomycetaceae</taxon>
        <taxon>Streptomyces</taxon>
    </lineage>
</organism>
<sequence>MHTTISPFTLAQWKEKQPAGRTKFGWQGTSPELGDIRVVYPAGPDVPNAIVTAVHGGLIPTATFETRGMHTDVVSMPTLNRATLRVGDGLVRMSRNRWAPTHRGRSLHMTYLGDAYRLTAINRRAYQLFRRPDAEDPGVVITVRQSGLGSGRKMTVQAVGRVLPADVSLAALFSGVDRSVLTRRGAARAGFSRIFNFWAESQS</sequence>
<evidence type="ECO:0000313" key="1">
    <source>
        <dbReference type="EMBL" id="SDL73245.1"/>
    </source>
</evidence>
<dbReference type="RefSeq" id="WP_093651721.1">
    <property type="nucleotide sequence ID" value="NZ_FNHI01000001.1"/>
</dbReference>
<protein>
    <submittedName>
        <fullName evidence="1">Uncharacterized protein</fullName>
    </submittedName>
</protein>